<proteinExistence type="predicted"/>
<evidence type="ECO:0000313" key="4">
    <source>
        <dbReference type="Proteomes" id="UP000095706"/>
    </source>
</evidence>
<gene>
    <name evidence="3" type="primary">sdpI_2</name>
    <name evidence="3" type="ORF">ERS852406_02712</name>
</gene>
<dbReference type="GO" id="GO:0009636">
    <property type="term" value="P:response to toxic substance"/>
    <property type="evidence" value="ECO:0007669"/>
    <property type="project" value="TreeGrafter"/>
</dbReference>
<dbReference type="PIRSF" id="PIRSF038959">
    <property type="entry name" value="SdpI"/>
    <property type="match status" value="1"/>
</dbReference>
<dbReference type="InterPro" id="IPR025962">
    <property type="entry name" value="SdpI/YhfL"/>
</dbReference>
<feature type="transmembrane region" description="Helical" evidence="1">
    <location>
        <begin position="47"/>
        <end position="73"/>
    </location>
</feature>
<dbReference type="Pfam" id="PF13630">
    <property type="entry name" value="SdpI"/>
    <property type="match status" value="1"/>
</dbReference>
<dbReference type="Proteomes" id="UP000095706">
    <property type="component" value="Unassembled WGS sequence"/>
</dbReference>
<feature type="transmembrane region" description="Helical" evidence="1">
    <location>
        <begin position="112"/>
        <end position="130"/>
    </location>
</feature>
<protein>
    <submittedName>
        <fullName evidence="3">Immunity protein sdpI</fullName>
    </submittedName>
</protein>
<evidence type="ECO:0000313" key="3">
    <source>
        <dbReference type="EMBL" id="CUO74305.1"/>
    </source>
</evidence>
<dbReference type="PANTHER" id="PTHR37810">
    <property type="entry name" value="IMMUNITY PROTEIN SDPI"/>
    <property type="match status" value="1"/>
</dbReference>
<evidence type="ECO:0000256" key="1">
    <source>
        <dbReference type="SAM" id="Phobius"/>
    </source>
</evidence>
<dbReference type="EMBL" id="CYYV01000014">
    <property type="protein sequence ID" value="CUO74305.1"/>
    <property type="molecule type" value="Genomic_DNA"/>
</dbReference>
<evidence type="ECO:0000259" key="2">
    <source>
        <dbReference type="Pfam" id="PF07853"/>
    </source>
</evidence>
<sequence>MWKKYKTTLILTTLISLFPMVIGLLLWNRMPDTIATHFGTNNVPNGWSSKTMAVIGIPLFLAALQIFTAVLTFSDPKRQNIGPKMIRLVLWIIPVTSLIICCSIYANAVGIAVDIGFVANGSVGLLFILIGNYMPKCKQNYTTGIKVPWTLHSQENWNRTHRLAGWVWIIGGVAMIVNSFLQLEWILFLTIAALVLIPIGYSFLLFQKGI</sequence>
<dbReference type="PANTHER" id="PTHR37810:SF5">
    <property type="entry name" value="IMMUNITY PROTEIN SDPI"/>
    <property type="match status" value="1"/>
</dbReference>
<feature type="domain" description="DUF1648" evidence="2">
    <location>
        <begin position="14"/>
        <end position="61"/>
    </location>
</feature>
<keyword evidence="1" id="KW-0472">Membrane</keyword>
<dbReference type="RefSeq" id="WP_055228377.1">
    <property type="nucleotide sequence ID" value="NZ_CYYV01000014.1"/>
</dbReference>
<dbReference type="InterPro" id="IPR012867">
    <property type="entry name" value="DUF1648"/>
</dbReference>
<feature type="transmembrane region" description="Helical" evidence="1">
    <location>
        <begin position="163"/>
        <end position="181"/>
    </location>
</feature>
<feature type="transmembrane region" description="Helical" evidence="1">
    <location>
        <begin position="7"/>
        <end position="27"/>
    </location>
</feature>
<dbReference type="AlphaFoldDB" id="A0A174HN49"/>
<feature type="transmembrane region" description="Helical" evidence="1">
    <location>
        <begin position="85"/>
        <end position="106"/>
    </location>
</feature>
<reference evidence="3 4" key="1">
    <citation type="submission" date="2015-09" db="EMBL/GenBank/DDBJ databases">
        <authorList>
            <consortium name="Pathogen Informatics"/>
        </authorList>
    </citation>
    <scope>NUCLEOTIDE SEQUENCE [LARGE SCALE GENOMIC DNA]</scope>
    <source>
        <strain evidence="3 4">2789STDY5608849</strain>
    </source>
</reference>
<name>A0A174HN49_9FIRM</name>
<dbReference type="InterPro" id="IPR026272">
    <property type="entry name" value="SdpI"/>
</dbReference>
<feature type="transmembrane region" description="Helical" evidence="1">
    <location>
        <begin position="187"/>
        <end position="206"/>
    </location>
</feature>
<accession>A0A174HN49</accession>
<keyword evidence="1" id="KW-0812">Transmembrane</keyword>
<keyword evidence="1" id="KW-1133">Transmembrane helix</keyword>
<dbReference type="Pfam" id="PF07853">
    <property type="entry name" value="DUF1648"/>
    <property type="match status" value="1"/>
</dbReference>
<organism evidence="3 4">
    <name type="scientific">Fusicatenibacter saccharivorans</name>
    <dbReference type="NCBI Taxonomy" id="1150298"/>
    <lineage>
        <taxon>Bacteria</taxon>
        <taxon>Bacillati</taxon>
        <taxon>Bacillota</taxon>
        <taxon>Clostridia</taxon>
        <taxon>Lachnospirales</taxon>
        <taxon>Lachnospiraceae</taxon>
        <taxon>Fusicatenibacter</taxon>
    </lineage>
</organism>